<evidence type="ECO:0000256" key="1">
    <source>
        <dbReference type="ARBA" id="ARBA00001947"/>
    </source>
</evidence>
<sequence length="346" mass="37436">MAWNFFSNAIFNESSSFRTTESPKDQMPLVPLKQILDNAIAGGYGVPALNVNNMEAIQAISAAAKKVKSPLIVQASRGALKYTNLIFLKHLMMAASEENPEIPMALHLDHGDNIESVKTAIDLGFTSVMIDASHHSYEENVRITKEVVDYAHQFGVTVEAELGTLGGIEEDISGEVQLTDPDQAVDFVKTTGVDCLAVAIGTSHGAYKFKSEPKLAIDLVKTISDRVHIPLVMHGSSSVPIELREQINKYGGAMPDACGVPISAIQAAVKNGVAKINVDTDLRMAMTGAIRKVFAEQPDKFDPRDYLRPGRDAIQAQAEIKMTAFGSAGHAGDYTPATLEEYKAKY</sequence>
<organism evidence="10 11">
    <name type="scientific">Carpediemonas membranifera</name>
    <dbReference type="NCBI Taxonomy" id="201153"/>
    <lineage>
        <taxon>Eukaryota</taxon>
        <taxon>Metamonada</taxon>
        <taxon>Carpediemonas-like organisms</taxon>
        <taxon>Carpediemonas</taxon>
    </lineage>
</organism>
<keyword evidence="11" id="KW-1185">Reference proteome</keyword>
<keyword evidence="5" id="KW-0479">Metal-binding</keyword>
<dbReference type="SUPFAM" id="SSF51569">
    <property type="entry name" value="Aldolase"/>
    <property type="match status" value="1"/>
</dbReference>
<dbReference type="CDD" id="cd00947">
    <property type="entry name" value="TBP_aldolase_IIB"/>
    <property type="match status" value="1"/>
</dbReference>
<dbReference type="FunFam" id="3.20.20.70:FF:000111">
    <property type="entry name" value="Fructose-1,6-bisphosphate aldolase"/>
    <property type="match status" value="1"/>
</dbReference>
<dbReference type="Proteomes" id="UP000717585">
    <property type="component" value="Unassembled WGS sequence"/>
</dbReference>
<dbReference type="InterPro" id="IPR000771">
    <property type="entry name" value="FBA_II"/>
</dbReference>
<evidence type="ECO:0000256" key="9">
    <source>
        <dbReference type="ARBA" id="ARBA00031804"/>
    </source>
</evidence>
<evidence type="ECO:0000256" key="4">
    <source>
        <dbReference type="ARBA" id="ARBA00013068"/>
    </source>
</evidence>
<dbReference type="AlphaFoldDB" id="A0A8J6DZQ7"/>
<dbReference type="GO" id="GO:0004332">
    <property type="term" value="F:fructose-bisphosphate aldolase activity"/>
    <property type="evidence" value="ECO:0007669"/>
    <property type="project" value="UniProtKB-EC"/>
</dbReference>
<dbReference type="InterPro" id="IPR013785">
    <property type="entry name" value="Aldolase_TIM"/>
</dbReference>
<evidence type="ECO:0000313" key="11">
    <source>
        <dbReference type="Proteomes" id="UP000717585"/>
    </source>
</evidence>
<dbReference type="GO" id="GO:0030388">
    <property type="term" value="P:fructose 1,6-bisphosphate metabolic process"/>
    <property type="evidence" value="ECO:0007669"/>
    <property type="project" value="InterPro"/>
</dbReference>
<comment type="cofactor">
    <cofactor evidence="1">
        <name>Zn(2+)</name>
        <dbReference type="ChEBI" id="CHEBI:29105"/>
    </cofactor>
</comment>
<evidence type="ECO:0000256" key="8">
    <source>
        <dbReference type="ARBA" id="ARBA00023239"/>
    </source>
</evidence>
<dbReference type="GO" id="GO:0006096">
    <property type="term" value="P:glycolytic process"/>
    <property type="evidence" value="ECO:0007669"/>
    <property type="project" value="UniProtKB-KW"/>
</dbReference>
<dbReference type="PROSITE" id="PS00806">
    <property type="entry name" value="ALDOLASE_CLASS_II_2"/>
    <property type="match status" value="1"/>
</dbReference>
<dbReference type="NCBIfam" id="TIGR00167">
    <property type="entry name" value="cbbA"/>
    <property type="match status" value="1"/>
</dbReference>
<evidence type="ECO:0000313" key="10">
    <source>
        <dbReference type="EMBL" id="KAG9391073.1"/>
    </source>
</evidence>
<dbReference type="Pfam" id="PF01116">
    <property type="entry name" value="F_bP_aldolase"/>
    <property type="match status" value="1"/>
</dbReference>
<evidence type="ECO:0000256" key="2">
    <source>
        <dbReference type="ARBA" id="ARBA00004714"/>
    </source>
</evidence>
<dbReference type="InterPro" id="IPR050246">
    <property type="entry name" value="Class_II_FBP_aldolase"/>
</dbReference>
<keyword evidence="8" id="KW-0456">Lyase</keyword>
<dbReference type="PANTHER" id="PTHR30304">
    <property type="entry name" value="D-TAGATOSE-1,6-BISPHOSPHATE ALDOLASE"/>
    <property type="match status" value="1"/>
</dbReference>
<dbReference type="PANTHER" id="PTHR30304:SF0">
    <property type="entry name" value="D-TAGATOSE-1,6-BISPHOSPHATE ALDOLASE SUBUNIT GATY-RELATED"/>
    <property type="match status" value="1"/>
</dbReference>
<gene>
    <name evidence="10" type="ORF">J8273_7347</name>
</gene>
<proteinExistence type="inferred from homology"/>
<protein>
    <recommendedName>
        <fullName evidence="4">fructose-bisphosphate aldolase</fullName>
        <ecNumber evidence="4">4.1.2.13</ecNumber>
    </recommendedName>
    <alternativeName>
        <fullName evidence="9">Fructose-1,6-bisphosphate aldolase</fullName>
    </alternativeName>
</protein>
<accession>A0A8J6DZQ7</accession>
<name>A0A8J6DZQ7_9EUKA</name>
<comment type="pathway">
    <text evidence="2">Carbohydrate degradation; glycolysis; D-glyceraldehyde 3-phosphate and glycerone phosphate from D-glucose: step 4/4.</text>
</comment>
<dbReference type="GO" id="GO:0008270">
    <property type="term" value="F:zinc ion binding"/>
    <property type="evidence" value="ECO:0007669"/>
    <property type="project" value="InterPro"/>
</dbReference>
<dbReference type="InterPro" id="IPR011289">
    <property type="entry name" value="Fruc_bis_ald_class-2"/>
</dbReference>
<evidence type="ECO:0000256" key="7">
    <source>
        <dbReference type="ARBA" id="ARBA00023152"/>
    </source>
</evidence>
<dbReference type="EC" id="4.1.2.13" evidence="4"/>
<dbReference type="EMBL" id="JAHDYR010000062">
    <property type="protein sequence ID" value="KAG9391073.1"/>
    <property type="molecule type" value="Genomic_DNA"/>
</dbReference>
<reference evidence="10" key="1">
    <citation type="submission" date="2021-05" db="EMBL/GenBank/DDBJ databases">
        <title>A free-living protist that lacks canonical eukaryotic 1 DNA replication and segregation systems.</title>
        <authorList>
            <person name="Salas-Leiva D.E."/>
            <person name="Tromer E.C."/>
            <person name="Curtis B.A."/>
            <person name="Jerlstrom-Hultqvist J."/>
            <person name="Kolisko M."/>
            <person name="Yi Z."/>
            <person name="Salas-Leiva J.S."/>
            <person name="Gallot-Lavallee L."/>
            <person name="Kops G.J.P.L."/>
            <person name="Archibald J.M."/>
            <person name="Simpson A.G.B."/>
            <person name="Roger A.J."/>
        </authorList>
    </citation>
    <scope>NUCLEOTIDE SEQUENCE</scope>
    <source>
        <strain evidence="10">BICM</strain>
    </source>
</reference>
<keyword evidence="7" id="KW-0324">Glycolysis</keyword>
<evidence type="ECO:0000256" key="5">
    <source>
        <dbReference type="ARBA" id="ARBA00022723"/>
    </source>
</evidence>
<dbReference type="OrthoDB" id="10257187at2759"/>
<evidence type="ECO:0000256" key="3">
    <source>
        <dbReference type="ARBA" id="ARBA00005812"/>
    </source>
</evidence>
<dbReference type="Gene3D" id="3.20.20.70">
    <property type="entry name" value="Aldolase class I"/>
    <property type="match status" value="1"/>
</dbReference>
<evidence type="ECO:0000256" key="6">
    <source>
        <dbReference type="ARBA" id="ARBA00022833"/>
    </source>
</evidence>
<comment type="similarity">
    <text evidence="3">Belongs to the class II fructose-bisphosphate aldolase family.</text>
</comment>
<comment type="caution">
    <text evidence="10">The sequence shown here is derived from an EMBL/GenBank/DDBJ whole genome shotgun (WGS) entry which is preliminary data.</text>
</comment>
<dbReference type="NCBIfam" id="TIGR01859">
    <property type="entry name" value="fruc_bis_ald"/>
    <property type="match status" value="1"/>
</dbReference>
<dbReference type="PIRSF" id="PIRSF001359">
    <property type="entry name" value="F_bP_aldolase_II"/>
    <property type="match status" value="1"/>
</dbReference>
<keyword evidence="6" id="KW-0862">Zinc</keyword>